<feature type="region of interest" description="Disordered" evidence="1">
    <location>
        <begin position="330"/>
        <end position="373"/>
    </location>
</feature>
<keyword evidence="4" id="KW-1185">Reference proteome</keyword>
<sequence>MFNIPYLTSCNHCREKKRKCNQERPACSLCRAHNVPCEYRRSRRFRKRAQDIASASPHSGMSVHNVMLVPEQRSNGQQQQQQRNGVGTPGSHTQMRPLLAPYPVNGSHGPASAPAASGNVFTGPYSHAAGVTIQQQQQQQQQQQLPDALPNEVNALTRLLAGDLYPQQQQLPQPILQGVNTFMSPFSDVRSHTIPEWISQQKPEAAILSNLENIANAYQPSPLVPLQTTMTPDGAMFSNLTSQLMQGGSLFQAHPFNAGGQQQVPPPPLQLSQTGVSQAASGALDIPSILTPPVTAGIPGASSAGYNGLAFAQQPTFANNAGLSPIAKRASSLAGSNPDGEASWASSPVSGQSIRASSYEERSTSAGAKSGNSTPMLSMFSTLASSDKQGCLRDSVDAASANRSSHPPRINGAEQKQNRGRPKAPVVHYPDDYVPEVIKVYAREFPADLSPEVLLKVMRGICGSTRTSLINVDLELSWCMILKGIIPRILLFAYIASMARGQAIDPELMPLLPAKFDELCYDVAVKDIGLAAASPCLWSALSLHLIGRYEFQSARYDLMMEHYEMASEILSKTTFHGCAFPWKDVPKELKHTFEYDYYVYTFWVGFQWHLVSSFNLDRPFNAVMDPHSLPIPTSTRGYFAPDLPCEFDLLTLLPADSWPQSAQTKDMTQVWFRGFDDPEYEGWRPTAWKDIRPNYKITMYLQRMMPIGAQLYCLQRSFSDGKLELGDYLRQLHTHQELLKRWLYSLPEEFEITLAKVAQFARSDSDQQMPGENKNLHMDFKELIMTYGLYSTFVIRANRVALLRMLNENISTPATSMGMRLFGLRDYFEALSQGEAECDFGRDECSLWQKNLDFHKCRMQCYESMDILCDVVQLSFILRLDLFTYGTTYVTIAGEMLNVLISQLGVDDRRVKWRTKTRLGHVLCLLRSLQHWAPAIYMFAYGIQALSDPSLVLDVDNADTSVGTASMEKQASGHTASSSESDQAPLAAQIGLAQQNGQSQESSAGSKIVNPFPPNHIINLIVADLDVSLAAFLAPAYPMLLLKLFASKM</sequence>
<dbReference type="AlphaFoldDB" id="A0A9W8I008"/>
<evidence type="ECO:0000313" key="4">
    <source>
        <dbReference type="Proteomes" id="UP001140094"/>
    </source>
</evidence>
<dbReference type="PROSITE" id="PS50048">
    <property type="entry name" value="ZN2_CY6_FUNGAL_2"/>
    <property type="match status" value="1"/>
</dbReference>
<feature type="compositionally biased region" description="Polar residues" evidence="1">
    <location>
        <begin position="344"/>
        <end position="356"/>
    </location>
</feature>
<dbReference type="PROSITE" id="PS00463">
    <property type="entry name" value="ZN2_CY6_FUNGAL_1"/>
    <property type="match status" value="1"/>
</dbReference>
<feature type="region of interest" description="Disordered" evidence="1">
    <location>
        <begin position="72"/>
        <end position="121"/>
    </location>
</feature>
<protein>
    <recommendedName>
        <fullName evidence="2">Zn(2)-C6 fungal-type domain-containing protein</fullName>
    </recommendedName>
</protein>
<dbReference type="CDD" id="cd00067">
    <property type="entry name" value="GAL4"/>
    <property type="match status" value="1"/>
</dbReference>
<dbReference type="SUPFAM" id="SSF57701">
    <property type="entry name" value="Zn2/Cys6 DNA-binding domain"/>
    <property type="match status" value="1"/>
</dbReference>
<dbReference type="GO" id="GO:0008270">
    <property type="term" value="F:zinc ion binding"/>
    <property type="evidence" value="ECO:0007669"/>
    <property type="project" value="InterPro"/>
</dbReference>
<feature type="region of interest" description="Disordered" evidence="1">
    <location>
        <begin position="394"/>
        <end position="426"/>
    </location>
</feature>
<comment type="caution">
    <text evidence="3">The sequence shown here is derived from an EMBL/GenBank/DDBJ whole genome shotgun (WGS) entry which is preliminary data.</text>
</comment>
<name>A0A9W8I008_9FUNG</name>
<dbReference type="OrthoDB" id="39175at2759"/>
<feature type="compositionally biased region" description="Polar residues" evidence="1">
    <location>
        <begin position="364"/>
        <end position="373"/>
    </location>
</feature>
<dbReference type="Gene3D" id="4.10.240.10">
    <property type="entry name" value="Zn(2)-C6 fungal-type DNA-binding domain"/>
    <property type="match status" value="1"/>
</dbReference>
<dbReference type="GO" id="GO:0000981">
    <property type="term" value="F:DNA-binding transcription factor activity, RNA polymerase II-specific"/>
    <property type="evidence" value="ECO:0007669"/>
    <property type="project" value="InterPro"/>
</dbReference>
<evidence type="ECO:0000313" key="3">
    <source>
        <dbReference type="EMBL" id="KAJ2799594.1"/>
    </source>
</evidence>
<dbReference type="Pfam" id="PF00172">
    <property type="entry name" value="Zn_clus"/>
    <property type="match status" value="1"/>
</dbReference>
<feature type="compositionally biased region" description="Low complexity" evidence="1">
    <location>
        <begin position="109"/>
        <end position="118"/>
    </location>
</feature>
<dbReference type="InterPro" id="IPR001138">
    <property type="entry name" value="Zn2Cys6_DnaBD"/>
</dbReference>
<reference evidence="3" key="1">
    <citation type="submission" date="2022-07" db="EMBL/GenBank/DDBJ databases">
        <title>Phylogenomic reconstructions and comparative analyses of Kickxellomycotina fungi.</title>
        <authorList>
            <person name="Reynolds N.K."/>
            <person name="Stajich J.E."/>
            <person name="Barry K."/>
            <person name="Grigoriev I.V."/>
            <person name="Crous P."/>
            <person name="Smith M.E."/>
        </authorList>
    </citation>
    <scope>NUCLEOTIDE SEQUENCE</scope>
    <source>
        <strain evidence="3">NRRL 1565</strain>
    </source>
</reference>
<dbReference type="Proteomes" id="UP001140094">
    <property type="component" value="Unassembled WGS sequence"/>
</dbReference>
<feature type="domain" description="Zn(2)-C6 fungal-type" evidence="2">
    <location>
        <begin position="9"/>
        <end position="39"/>
    </location>
</feature>
<evidence type="ECO:0000259" key="2">
    <source>
        <dbReference type="PROSITE" id="PS50048"/>
    </source>
</evidence>
<evidence type="ECO:0000256" key="1">
    <source>
        <dbReference type="SAM" id="MobiDB-lite"/>
    </source>
</evidence>
<gene>
    <name evidence="3" type="ORF">H4R20_004377</name>
</gene>
<dbReference type="EMBL" id="JANBUO010001149">
    <property type="protein sequence ID" value="KAJ2799594.1"/>
    <property type="molecule type" value="Genomic_DNA"/>
</dbReference>
<proteinExistence type="predicted"/>
<feature type="region of interest" description="Disordered" evidence="1">
    <location>
        <begin position="251"/>
        <end position="276"/>
    </location>
</feature>
<dbReference type="InterPro" id="IPR036864">
    <property type="entry name" value="Zn2-C6_fun-type_DNA-bd_sf"/>
</dbReference>
<dbReference type="SMART" id="SM00066">
    <property type="entry name" value="GAL4"/>
    <property type="match status" value="1"/>
</dbReference>
<organism evidence="3 4">
    <name type="scientific">Coemansia guatemalensis</name>
    <dbReference type="NCBI Taxonomy" id="2761395"/>
    <lineage>
        <taxon>Eukaryota</taxon>
        <taxon>Fungi</taxon>
        <taxon>Fungi incertae sedis</taxon>
        <taxon>Zoopagomycota</taxon>
        <taxon>Kickxellomycotina</taxon>
        <taxon>Kickxellomycetes</taxon>
        <taxon>Kickxellales</taxon>
        <taxon>Kickxellaceae</taxon>
        <taxon>Coemansia</taxon>
    </lineage>
</organism>
<accession>A0A9W8I008</accession>